<dbReference type="Proteomes" id="UP001174677">
    <property type="component" value="Chromosome 9"/>
</dbReference>
<dbReference type="EMBL" id="JARPOI010000009">
    <property type="protein sequence ID" value="KAJ9173815.1"/>
    <property type="molecule type" value="Genomic_DNA"/>
</dbReference>
<dbReference type="PANTHER" id="PTHR33736">
    <property type="entry name" value="F-BOX PROTEIN-RELATED"/>
    <property type="match status" value="1"/>
</dbReference>
<protein>
    <recommendedName>
        <fullName evidence="3">F-box domain-containing protein</fullName>
    </recommendedName>
</protein>
<name>A0ABQ9M467_HEVBR</name>
<keyword evidence="2" id="KW-1185">Reference proteome</keyword>
<proteinExistence type="predicted"/>
<evidence type="ECO:0000313" key="1">
    <source>
        <dbReference type="EMBL" id="KAJ9173815.1"/>
    </source>
</evidence>
<dbReference type="InterPro" id="IPR036047">
    <property type="entry name" value="F-box-like_dom_sf"/>
</dbReference>
<sequence>MAAKINTDTTTDHPMICHLQGMCSDLVANIMSRVDGLALASLACTSSDLRGIARHHGLWENLCHSTWPSTARAQHLISPSLIRHFDQFFADSYPLIFYDEAAKHSSPKVETSTSPPDFVSLVDIYYKNQCVLSRVLHGIPEAVDVSTPKLMDDNCYMISNDDDLGYADIDNDNLGHTNNSERSTLDEKSDNCKELMEDLRLSWVLLDKKTGKAVNLSTWKPFTAQTIWPHGDYVMQFGSIIPFEEKVLPQKLTRCTITTKFKVTEMHGNFQWRQISMSVENVTGSLLDGKTSLMILNKALYSMRSTNWLKVENGLNQYEKQKRGLIRRKELKENLANRIYISVEIVVLTLLHHTISKLF</sequence>
<dbReference type="SUPFAM" id="SSF81383">
    <property type="entry name" value="F-box domain"/>
    <property type="match status" value="1"/>
</dbReference>
<evidence type="ECO:0008006" key="3">
    <source>
        <dbReference type="Google" id="ProtNLM"/>
    </source>
</evidence>
<comment type="caution">
    <text evidence="1">The sequence shown here is derived from an EMBL/GenBank/DDBJ whole genome shotgun (WGS) entry which is preliminary data.</text>
</comment>
<dbReference type="InterPro" id="IPR045283">
    <property type="entry name" value="AT3G44326-like"/>
</dbReference>
<accession>A0ABQ9M467</accession>
<dbReference type="PANTHER" id="PTHR33736:SF15">
    <property type="entry name" value="F-BOX DOMAIN-CONTAINING PROTEIN"/>
    <property type="match status" value="1"/>
</dbReference>
<organism evidence="1 2">
    <name type="scientific">Hevea brasiliensis</name>
    <name type="common">Para rubber tree</name>
    <name type="synonym">Siphonia brasiliensis</name>
    <dbReference type="NCBI Taxonomy" id="3981"/>
    <lineage>
        <taxon>Eukaryota</taxon>
        <taxon>Viridiplantae</taxon>
        <taxon>Streptophyta</taxon>
        <taxon>Embryophyta</taxon>
        <taxon>Tracheophyta</taxon>
        <taxon>Spermatophyta</taxon>
        <taxon>Magnoliopsida</taxon>
        <taxon>eudicotyledons</taxon>
        <taxon>Gunneridae</taxon>
        <taxon>Pentapetalae</taxon>
        <taxon>rosids</taxon>
        <taxon>fabids</taxon>
        <taxon>Malpighiales</taxon>
        <taxon>Euphorbiaceae</taxon>
        <taxon>Crotonoideae</taxon>
        <taxon>Micrandreae</taxon>
        <taxon>Hevea</taxon>
    </lineage>
</organism>
<evidence type="ECO:0000313" key="2">
    <source>
        <dbReference type="Proteomes" id="UP001174677"/>
    </source>
</evidence>
<gene>
    <name evidence="1" type="ORF">P3X46_016915</name>
</gene>
<reference evidence="1" key="1">
    <citation type="journal article" date="2023" name="Plant Biotechnol. J.">
        <title>Chromosome-level wild Hevea brasiliensis genome provides new tools for genomic-assisted breeding and valuable loci to elevate rubber yield.</title>
        <authorList>
            <person name="Cheng H."/>
            <person name="Song X."/>
            <person name="Hu Y."/>
            <person name="Wu T."/>
            <person name="Yang Q."/>
            <person name="An Z."/>
            <person name="Feng S."/>
            <person name="Deng Z."/>
            <person name="Wu W."/>
            <person name="Zeng X."/>
            <person name="Tu M."/>
            <person name="Wang X."/>
            <person name="Huang H."/>
        </authorList>
    </citation>
    <scope>NUCLEOTIDE SEQUENCE</scope>
    <source>
        <strain evidence="1">MT/VB/25A 57/8</strain>
    </source>
</reference>